<feature type="transmembrane region" description="Helical" evidence="16">
    <location>
        <begin position="445"/>
        <end position="466"/>
    </location>
</feature>
<evidence type="ECO:0000256" key="2">
    <source>
        <dbReference type="ARBA" id="ARBA00011479"/>
    </source>
</evidence>
<dbReference type="CDD" id="cd09521">
    <property type="entry name" value="SAM_ASZ1"/>
    <property type="match status" value="1"/>
</dbReference>
<feature type="region of interest" description="Disordered" evidence="15">
    <location>
        <begin position="1"/>
        <end position="24"/>
    </location>
</feature>
<dbReference type="InterPro" id="IPR001660">
    <property type="entry name" value="SAM"/>
</dbReference>
<dbReference type="Pfam" id="PF07647">
    <property type="entry name" value="SAM_2"/>
    <property type="match status" value="1"/>
</dbReference>
<keyword evidence="11" id="KW-0943">RNA-mediated gene silencing</keyword>
<evidence type="ECO:0000256" key="16">
    <source>
        <dbReference type="SAM" id="Phobius"/>
    </source>
</evidence>
<dbReference type="GO" id="GO:0007283">
    <property type="term" value="P:spermatogenesis"/>
    <property type="evidence" value="ECO:0007669"/>
    <property type="project" value="UniProtKB-KW"/>
</dbReference>
<keyword evidence="7" id="KW-0677">Repeat</keyword>
<dbReference type="PANTHER" id="PTHR24157">
    <property type="entry name" value="ANKYRIN REPEAT, SAM AND BASIC LEUCINE ZIPPER DOMAIN-CONTAINING PROTEIN 1"/>
    <property type="match status" value="1"/>
</dbReference>
<dbReference type="AlphaFoldDB" id="A0AAV3AIF9"/>
<feature type="domain" description="SAM" evidence="17">
    <location>
        <begin position="268"/>
        <end position="331"/>
    </location>
</feature>
<keyword evidence="19" id="KW-1185">Reference proteome</keyword>
<reference evidence="18" key="1">
    <citation type="thesis" date="2020" institute="ProQuest LLC" country="789 East Eisenhower Parkway, Ann Arbor, MI, USA">
        <title>Comparative Genomics and Chromosome Evolution.</title>
        <authorList>
            <person name="Mudd A.B."/>
        </authorList>
    </citation>
    <scope>NUCLEOTIDE SEQUENCE</scope>
    <source>
        <strain evidence="18">1538</strain>
        <tissue evidence="18">Blood</tissue>
    </source>
</reference>
<dbReference type="InterPro" id="IPR042650">
    <property type="entry name" value="Asz1_SAM"/>
</dbReference>
<name>A0AAV3AIF9_PYXAD</name>
<evidence type="ECO:0000259" key="17">
    <source>
        <dbReference type="PROSITE" id="PS50105"/>
    </source>
</evidence>
<dbReference type="SUPFAM" id="SSF47769">
    <property type="entry name" value="SAM/Pointed domain"/>
    <property type="match status" value="1"/>
</dbReference>
<dbReference type="EMBL" id="DYDO01000002">
    <property type="protein sequence ID" value="DBA31229.1"/>
    <property type="molecule type" value="Genomic_DNA"/>
</dbReference>
<dbReference type="InterPro" id="IPR036770">
    <property type="entry name" value="Ankyrin_rpt-contain_sf"/>
</dbReference>
<evidence type="ECO:0000256" key="11">
    <source>
        <dbReference type="ARBA" id="ARBA00023158"/>
    </source>
</evidence>
<dbReference type="InterPro" id="IPR013761">
    <property type="entry name" value="SAM/pointed_sf"/>
</dbReference>
<dbReference type="PROSITE" id="PS50105">
    <property type="entry name" value="SAM_DOMAIN"/>
    <property type="match status" value="1"/>
</dbReference>
<evidence type="ECO:0000256" key="5">
    <source>
        <dbReference type="ARBA" id="ARBA00022490"/>
    </source>
</evidence>
<feature type="repeat" description="ANK" evidence="14">
    <location>
        <begin position="145"/>
        <end position="177"/>
    </location>
</feature>
<dbReference type="GO" id="GO:0071546">
    <property type="term" value="C:pi-body"/>
    <property type="evidence" value="ECO:0007669"/>
    <property type="project" value="TreeGrafter"/>
</dbReference>
<keyword evidence="4" id="KW-0217">Developmental protein</keyword>
<dbReference type="PANTHER" id="PTHR24157:SF3">
    <property type="entry name" value="ANKYRIN REPEAT, SAM AND BASIC LEUCINE ZIPPER DOMAIN-CONTAINING PROTEIN 1"/>
    <property type="match status" value="1"/>
</dbReference>
<dbReference type="SMART" id="SM00248">
    <property type="entry name" value="ANK"/>
    <property type="match status" value="6"/>
</dbReference>
<evidence type="ECO:0000313" key="19">
    <source>
        <dbReference type="Proteomes" id="UP001181693"/>
    </source>
</evidence>
<gene>
    <name evidence="18" type="ORF">GDO54_007107</name>
</gene>
<dbReference type="Pfam" id="PF00023">
    <property type="entry name" value="Ank"/>
    <property type="match status" value="1"/>
</dbReference>
<evidence type="ECO:0000256" key="14">
    <source>
        <dbReference type="PROSITE-ProRule" id="PRU00023"/>
    </source>
</evidence>
<feature type="repeat" description="ANK" evidence="14">
    <location>
        <begin position="75"/>
        <end position="107"/>
    </location>
</feature>
<sequence>MAARLLHAVPGGGESSDSDDNWDMGDFRHLTENTNKHLVSQSNEDLLKNALTAGNVKLVEELLNSGLSVECCFQFGWTPLMYAASISNVETVRILLDRGANANYERDKFSVLMAACTSHAAEENIQKCVELLLSRNVDTNACCRKKLTALMLASREGYTKVVTLLIAHGADINAQDVNGFTALTWAAYDGRKNTVLKLLELGADKKITTISGDTPAEVAKKNNHLAIFSILSFAGNGNQGFNLSKEESLFRYLKATCGSSPNHTLSCSASSDLEVFLHGLGLGHLSDTFLDCDITLKQLLFLEEGDLKKAGVTDTEDCTKIISALKEIQSEETKLESPTFSNTESSTDELFAFLLKLNRQCISLTHLVETINNQIPSNPQKVVLEWDSTQNFPSVCEDLVASAGNLGKELCRLRDMLHKFQKNQKSNPCRVPPREEQQSWQWSKFLRRTTLTVFGLGFIFSVVSVFRRKATL</sequence>
<comment type="subcellular location">
    <subcellularLocation>
        <location evidence="1">Cytoplasm</location>
    </subcellularLocation>
</comment>
<evidence type="ECO:0000256" key="8">
    <source>
        <dbReference type="ARBA" id="ARBA00022782"/>
    </source>
</evidence>
<dbReference type="SMART" id="SM00454">
    <property type="entry name" value="SAM"/>
    <property type="match status" value="1"/>
</dbReference>
<organism evidence="18 19">
    <name type="scientific">Pyxicephalus adspersus</name>
    <name type="common">African bullfrog</name>
    <dbReference type="NCBI Taxonomy" id="30357"/>
    <lineage>
        <taxon>Eukaryota</taxon>
        <taxon>Metazoa</taxon>
        <taxon>Chordata</taxon>
        <taxon>Craniata</taxon>
        <taxon>Vertebrata</taxon>
        <taxon>Euteleostomi</taxon>
        <taxon>Amphibia</taxon>
        <taxon>Batrachia</taxon>
        <taxon>Anura</taxon>
        <taxon>Neobatrachia</taxon>
        <taxon>Ranoidea</taxon>
        <taxon>Pyxicephalidae</taxon>
        <taxon>Pyxicephalinae</taxon>
        <taxon>Pyxicephalus</taxon>
    </lineage>
</organism>
<dbReference type="GO" id="GO:0030154">
    <property type="term" value="P:cell differentiation"/>
    <property type="evidence" value="ECO:0007669"/>
    <property type="project" value="UniProtKB-KW"/>
</dbReference>
<accession>A0AAV3AIF9</accession>
<keyword evidence="16" id="KW-0812">Transmembrane</keyword>
<evidence type="ECO:0000256" key="9">
    <source>
        <dbReference type="ARBA" id="ARBA00022871"/>
    </source>
</evidence>
<evidence type="ECO:0000256" key="6">
    <source>
        <dbReference type="ARBA" id="ARBA00022553"/>
    </source>
</evidence>
<comment type="subunit">
    <text evidence="2">Interacts with DDX4, PIWIL1, RANBP9 and TDRD1.</text>
</comment>
<dbReference type="PROSITE" id="PS50088">
    <property type="entry name" value="ANK_REPEAT"/>
    <property type="match status" value="3"/>
</dbReference>
<evidence type="ECO:0000256" key="7">
    <source>
        <dbReference type="ARBA" id="ARBA00022737"/>
    </source>
</evidence>
<dbReference type="GO" id="GO:0051321">
    <property type="term" value="P:meiotic cell cycle"/>
    <property type="evidence" value="ECO:0007669"/>
    <property type="project" value="UniProtKB-KW"/>
</dbReference>
<dbReference type="Proteomes" id="UP001181693">
    <property type="component" value="Unassembled WGS sequence"/>
</dbReference>
<dbReference type="InterPro" id="IPR002110">
    <property type="entry name" value="Ankyrin_rpt"/>
</dbReference>
<dbReference type="PRINTS" id="PR01415">
    <property type="entry name" value="ANKYRIN"/>
</dbReference>
<evidence type="ECO:0000313" key="18">
    <source>
        <dbReference type="EMBL" id="DBA31229.1"/>
    </source>
</evidence>
<keyword evidence="6" id="KW-0597">Phosphoprotein</keyword>
<dbReference type="Gene3D" id="1.25.40.20">
    <property type="entry name" value="Ankyrin repeat-containing domain"/>
    <property type="match status" value="3"/>
</dbReference>
<keyword evidence="9" id="KW-0744">Spermatogenesis</keyword>
<evidence type="ECO:0000256" key="1">
    <source>
        <dbReference type="ARBA" id="ARBA00004496"/>
    </source>
</evidence>
<dbReference type="PROSITE" id="PS50297">
    <property type="entry name" value="ANK_REP_REGION"/>
    <property type="match status" value="3"/>
</dbReference>
<evidence type="ECO:0000256" key="3">
    <source>
        <dbReference type="ARBA" id="ARBA00020117"/>
    </source>
</evidence>
<keyword evidence="5" id="KW-0963">Cytoplasm</keyword>
<evidence type="ECO:0000256" key="13">
    <source>
        <dbReference type="ARBA" id="ARBA00030354"/>
    </source>
</evidence>
<keyword evidence="16" id="KW-1133">Transmembrane helix</keyword>
<feature type="repeat" description="ANK" evidence="14">
    <location>
        <begin position="178"/>
        <end position="210"/>
    </location>
</feature>
<evidence type="ECO:0000256" key="12">
    <source>
        <dbReference type="ARBA" id="ARBA00023254"/>
    </source>
</evidence>
<dbReference type="Gene3D" id="1.10.150.50">
    <property type="entry name" value="Transcription Factor, Ets-1"/>
    <property type="match status" value="1"/>
</dbReference>
<proteinExistence type="predicted"/>
<evidence type="ECO:0000256" key="15">
    <source>
        <dbReference type="SAM" id="MobiDB-lite"/>
    </source>
</evidence>
<keyword evidence="10 14" id="KW-0040">ANK repeat</keyword>
<dbReference type="GO" id="GO:0031047">
    <property type="term" value="P:regulatory ncRNA-mediated gene silencing"/>
    <property type="evidence" value="ECO:0007669"/>
    <property type="project" value="UniProtKB-KW"/>
</dbReference>
<dbReference type="SUPFAM" id="SSF48403">
    <property type="entry name" value="Ankyrin repeat"/>
    <property type="match status" value="1"/>
</dbReference>
<comment type="caution">
    <text evidence="18">The sequence shown here is derived from an EMBL/GenBank/DDBJ whole genome shotgun (WGS) entry which is preliminary data.</text>
</comment>
<keyword evidence="8" id="KW-0221">Differentiation</keyword>
<protein>
    <recommendedName>
        <fullName evidence="3">Ankyrin repeat, SAM and basic leucine zipper domain-containing protein 1</fullName>
    </recommendedName>
    <alternativeName>
        <fullName evidence="13">Germ cell-specific ankyrin, SAM and basic leucine zipper domain-containing protein</fullName>
    </alternativeName>
</protein>
<keyword evidence="12" id="KW-0469">Meiosis</keyword>
<keyword evidence="16" id="KW-0472">Membrane</keyword>
<evidence type="ECO:0000256" key="4">
    <source>
        <dbReference type="ARBA" id="ARBA00022473"/>
    </source>
</evidence>
<dbReference type="Pfam" id="PF12796">
    <property type="entry name" value="Ank_2"/>
    <property type="match status" value="1"/>
</dbReference>
<evidence type="ECO:0000256" key="10">
    <source>
        <dbReference type="ARBA" id="ARBA00023043"/>
    </source>
</evidence>